<dbReference type="OrthoDB" id="5424391at2759"/>
<dbReference type="Proteomes" id="UP000054321">
    <property type="component" value="Unassembled WGS sequence"/>
</dbReference>
<dbReference type="AlphaFoldDB" id="A0A0C3HHM3"/>
<evidence type="ECO:0000313" key="3">
    <source>
        <dbReference type="Proteomes" id="UP000054321"/>
    </source>
</evidence>
<sequence>MFRPSYALLFKPMPALNKFILHPPLPLNPRESKQLLNLLSTSFRRTLDSEHGFFRPEPQEETAAESIARPNGGAKKRRASLSDLDQRPTDRHLRTILTNPLFRGPSTSRDRPLSTRDPMEVFDEAVAKGIMNTHHAQACLMAKKMKILQSSVPNVRESMKDSGAGRKVLSWLVSSGTANKNEFFRDKEFSKIFMEYIVAEELQEVAWRWIRRAFRDYSKLPKHSEDGKQHLIAPLIYLIRAEAFGPVTLDAAYLCLSRAAGYLAGFSSTEMINIIGPPGRYLSHETTMSRFHRPPASGSAFDSFIALVPVITAINANYHFAHLKLLHPDHPSADSALTYLKMLDAWQTVHASPRYKSGTTMENRVIQLSLDAAKYLLERERLHDAQWVMQYLRTYYPKQLGVARKEQLKQAKAEAASLQLLEGLSFT</sequence>
<name>A0A0C3HHM3_OIDMZ</name>
<evidence type="ECO:0000256" key="1">
    <source>
        <dbReference type="SAM" id="MobiDB-lite"/>
    </source>
</evidence>
<feature type="region of interest" description="Disordered" evidence="1">
    <location>
        <begin position="53"/>
        <end position="89"/>
    </location>
</feature>
<gene>
    <name evidence="2" type="ORF">OIDMADRAFT_103113</name>
</gene>
<evidence type="ECO:0000313" key="2">
    <source>
        <dbReference type="EMBL" id="KIN01842.1"/>
    </source>
</evidence>
<protein>
    <submittedName>
        <fullName evidence="2">Uncharacterized protein</fullName>
    </submittedName>
</protein>
<reference evidence="2 3" key="1">
    <citation type="submission" date="2014-04" db="EMBL/GenBank/DDBJ databases">
        <authorList>
            <consortium name="DOE Joint Genome Institute"/>
            <person name="Kuo A."/>
            <person name="Martino E."/>
            <person name="Perotto S."/>
            <person name="Kohler A."/>
            <person name="Nagy L.G."/>
            <person name="Floudas D."/>
            <person name="Copeland A."/>
            <person name="Barry K.W."/>
            <person name="Cichocki N."/>
            <person name="Veneault-Fourrey C."/>
            <person name="LaButti K."/>
            <person name="Lindquist E.A."/>
            <person name="Lipzen A."/>
            <person name="Lundell T."/>
            <person name="Morin E."/>
            <person name="Murat C."/>
            <person name="Sun H."/>
            <person name="Tunlid A."/>
            <person name="Henrissat B."/>
            <person name="Grigoriev I.V."/>
            <person name="Hibbett D.S."/>
            <person name="Martin F."/>
            <person name="Nordberg H.P."/>
            <person name="Cantor M.N."/>
            <person name="Hua S.X."/>
        </authorList>
    </citation>
    <scope>NUCLEOTIDE SEQUENCE [LARGE SCALE GENOMIC DNA]</scope>
    <source>
        <strain evidence="2 3">Zn</strain>
    </source>
</reference>
<proteinExistence type="predicted"/>
<accession>A0A0C3HHM3</accession>
<keyword evidence="3" id="KW-1185">Reference proteome</keyword>
<dbReference type="EMBL" id="KN832875">
    <property type="protein sequence ID" value="KIN01842.1"/>
    <property type="molecule type" value="Genomic_DNA"/>
</dbReference>
<reference evidence="3" key="2">
    <citation type="submission" date="2015-01" db="EMBL/GenBank/DDBJ databases">
        <title>Evolutionary Origins and Diversification of the Mycorrhizal Mutualists.</title>
        <authorList>
            <consortium name="DOE Joint Genome Institute"/>
            <consortium name="Mycorrhizal Genomics Consortium"/>
            <person name="Kohler A."/>
            <person name="Kuo A."/>
            <person name="Nagy L.G."/>
            <person name="Floudas D."/>
            <person name="Copeland A."/>
            <person name="Barry K.W."/>
            <person name="Cichocki N."/>
            <person name="Veneault-Fourrey C."/>
            <person name="LaButti K."/>
            <person name="Lindquist E.A."/>
            <person name="Lipzen A."/>
            <person name="Lundell T."/>
            <person name="Morin E."/>
            <person name="Murat C."/>
            <person name="Riley R."/>
            <person name="Ohm R."/>
            <person name="Sun H."/>
            <person name="Tunlid A."/>
            <person name="Henrissat B."/>
            <person name="Grigoriev I.V."/>
            <person name="Hibbett D.S."/>
            <person name="Martin F."/>
        </authorList>
    </citation>
    <scope>NUCLEOTIDE SEQUENCE [LARGE SCALE GENOMIC DNA]</scope>
    <source>
        <strain evidence="3">Zn</strain>
    </source>
</reference>
<dbReference type="HOGENOM" id="CLU_037758_1_1_1"/>
<organism evidence="2 3">
    <name type="scientific">Oidiodendron maius (strain Zn)</name>
    <dbReference type="NCBI Taxonomy" id="913774"/>
    <lineage>
        <taxon>Eukaryota</taxon>
        <taxon>Fungi</taxon>
        <taxon>Dikarya</taxon>
        <taxon>Ascomycota</taxon>
        <taxon>Pezizomycotina</taxon>
        <taxon>Leotiomycetes</taxon>
        <taxon>Leotiomycetes incertae sedis</taxon>
        <taxon>Myxotrichaceae</taxon>
        <taxon>Oidiodendron</taxon>
    </lineage>
</organism>
<dbReference type="InParanoid" id="A0A0C3HHM3"/>